<feature type="region of interest" description="Disordered" evidence="1">
    <location>
        <begin position="43"/>
        <end position="79"/>
    </location>
</feature>
<protein>
    <submittedName>
        <fullName evidence="2">Uncharacterized protein</fullName>
    </submittedName>
</protein>
<gene>
    <name evidence="2" type="ORF">AA15669_1278</name>
</gene>
<evidence type="ECO:0000313" key="3">
    <source>
        <dbReference type="Proteomes" id="UP001062901"/>
    </source>
</evidence>
<evidence type="ECO:0000313" key="2">
    <source>
        <dbReference type="EMBL" id="GBQ07207.1"/>
    </source>
</evidence>
<evidence type="ECO:0000256" key="1">
    <source>
        <dbReference type="SAM" id="MobiDB-lite"/>
    </source>
</evidence>
<dbReference type="Proteomes" id="UP001062901">
    <property type="component" value="Unassembled WGS sequence"/>
</dbReference>
<comment type="caution">
    <text evidence="2">The sequence shown here is derived from an EMBL/GenBank/DDBJ whole genome shotgun (WGS) entry which is preliminary data.</text>
</comment>
<proteinExistence type="predicted"/>
<sequence length="79" mass="8961">MARIITQRIGTALTEGAEHDTAYEKPCIREVVECVMMTKGEVGNDVRKNSHLRDEKNSATTTEHDRPRKWYSGKARQTG</sequence>
<keyword evidence="3" id="KW-1185">Reference proteome</keyword>
<accession>A0ABQ0NZA2</accession>
<feature type="compositionally biased region" description="Basic and acidic residues" evidence="1">
    <location>
        <begin position="43"/>
        <end position="68"/>
    </location>
</feature>
<name>A0ABQ0NZA2_9PROT</name>
<dbReference type="EMBL" id="BAQD01000021">
    <property type="protein sequence ID" value="GBQ07207.1"/>
    <property type="molecule type" value="Genomic_DNA"/>
</dbReference>
<reference evidence="2" key="1">
    <citation type="submission" date="2013-04" db="EMBL/GenBank/DDBJ databases">
        <title>The genome sequencing project of 58 acetic acid bacteria.</title>
        <authorList>
            <person name="Okamoto-Kainuma A."/>
            <person name="Ishikawa M."/>
            <person name="Umino S."/>
            <person name="Koizumi Y."/>
            <person name="Shiwa Y."/>
            <person name="Yoshikawa H."/>
            <person name="Matsutani M."/>
            <person name="Matsushita K."/>
        </authorList>
    </citation>
    <scope>NUCLEOTIDE SEQUENCE</scope>
    <source>
        <strain evidence="2">DSM 15669</strain>
    </source>
</reference>
<organism evidence="2 3">
    <name type="scientific">Saccharibacter floricola DSM 15669</name>
    <dbReference type="NCBI Taxonomy" id="1123227"/>
    <lineage>
        <taxon>Bacteria</taxon>
        <taxon>Pseudomonadati</taxon>
        <taxon>Pseudomonadota</taxon>
        <taxon>Alphaproteobacteria</taxon>
        <taxon>Acetobacterales</taxon>
        <taxon>Acetobacteraceae</taxon>
        <taxon>Saccharibacter</taxon>
    </lineage>
</organism>